<dbReference type="InterPro" id="IPR047296">
    <property type="entry name" value="GIY-YIG_UvrC_Cho"/>
</dbReference>
<dbReference type="Pfam" id="PF08459">
    <property type="entry name" value="UvrC_RNaseH_dom"/>
    <property type="match status" value="1"/>
</dbReference>
<protein>
    <recommendedName>
        <fullName evidence="7">UvrABC system protein C</fullName>
        <shortName evidence="7">Protein UvrC</shortName>
    </recommendedName>
    <alternativeName>
        <fullName evidence="7">Excinuclease ABC subunit C</fullName>
    </alternativeName>
</protein>
<dbReference type="InterPro" id="IPR000305">
    <property type="entry name" value="GIY-YIG_endonuc"/>
</dbReference>
<dbReference type="InterPro" id="IPR038476">
    <property type="entry name" value="UvrC_RNase_H_dom_sf"/>
</dbReference>
<dbReference type="Gene3D" id="1.10.150.20">
    <property type="entry name" value="5' to 3' exonuclease, C-terminal subdomain"/>
    <property type="match status" value="1"/>
</dbReference>
<evidence type="ECO:0000256" key="5">
    <source>
        <dbReference type="ARBA" id="ARBA00023204"/>
    </source>
</evidence>
<evidence type="ECO:0000256" key="1">
    <source>
        <dbReference type="ARBA" id="ARBA00022490"/>
    </source>
</evidence>
<dbReference type="InterPro" id="IPR001943">
    <property type="entry name" value="UVR_dom"/>
</dbReference>
<dbReference type="PANTHER" id="PTHR30562">
    <property type="entry name" value="UVRC/OXIDOREDUCTASE"/>
    <property type="match status" value="1"/>
</dbReference>
<dbReference type="InterPro" id="IPR050066">
    <property type="entry name" value="UvrABC_protein_C"/>
</dbReference>
<dbReference type="NCBIfam" id="TIGR00194">
    <property type="entry name" value="uvrC"/>
    <property type="match status" value="1"/>
</dbReference>
<evidence type="ECO:0000259" key="8">
    <source>
        <dbReference type="PROSITE" id="PS50151"/>
    </source>
</evidence>
<gene>
    <name evidence="7 11" type="primary">uvrC</name>
    <name evidence="11" type="ORF">IB75_08715</name>
</gene>
<keyword evidence="2 7" id="KW-0227">DNA damage</keyword>
<accession>A0A0E2Z2K3</accession>
<dbReference type="GO" id="GO:0009380">
    <property type="term" value="C:excinuclease repair complex"/>
    <property type="evidence" value="ECO:0007669"/>
    <property type="project" value="InterPro"/>
</dbReference>
<keyword evidence="1 7" id="KW-0963">Cytoplasm</keyword>
<dbReference type="PROSITE" id="PS50164">
    <property type="entry name" value="GIY_YIG"/>
    <property type="match status" value="1"/>
</dbReference>
<evidence type="ECO:0000256" key="6">
    <source>
        <dbReference type="ARBA" id="ARBA00023236"/>
    </source>
</evidence>
<evidence type="ECO:0000256" key="4">
    <source>
        <dbReference type="ARBA" id="ARBA00022881"/>
    </source>
</evidence>
<evidence type="ECO:0000259" key="10">
    <source>
        <dbReference type="PROSITE" id="PS50165"/>
    </source>
</evidence>
<evidence type="ECO:0000259" key="9">
    <source>
        <dbReference type="PROSITE" id="PS50164"/>
    </source>
</evidence>
<evidence type="ECO:0000256" key="3">
    <source>
        <dbReference type="ARBA" id="ARBA00022769"/>
    </source>
</evidence>
<dbReference type="InterPro" id="IPR003583">
    <property type="entry name" value="Hlx-hairpin-Hlx_DNA-bd_motif"/>
</dbReference>
<organism evidence="11 12">
    <name type="scientific">Nitrosococcus oceani C-27</name>
    <dbReference type="NCBI Taxonomy" id="314279"/>
    <lineage>
        <taxon>Bacteria</taxon>
        <taxon>Pseudomonadati</taxon>
        <taxon>Pseudomonadota</taxon>
        <taxon>Gammaproteobacteria</taxon>
        <taxon>Chromatiales</taxon>
        <taxon>Chromatiaceae</taxon>
        <taxon>Nitrosococcus</taxon>
    </lineage>
</organism>
<dbReference type="EMBL" id="JPGN01000053">
    <property type="protein sequence ID" value="KFI19446.1"/>
    <property type="molecule type" value="Genomic_DNA"/>
</dbReference>
<keyword evidence="3 7" id="KW-0228">DNA excision</keyword>
<dbReference type="SUPFAM" id="SSF47781">
    <property type="entry name" value="RuvA domain 2-like"/>
    <property type="match status" value="1"/>
</dbReference>
<comment type="similarity">
    <text evidence="7">Belongs to the UvrC family.</text>
</comment>
<dbReference type="PROSITE" id="PS50165">
    <property type="entry name" value="UVRC"/>
    <property type="match status" value="1"/>
</dbReference>
<dbReference type="PROSITE" id="PS50151">
    <property type="entry name" value="UVR"/>
    <property type="match status" value="1"/>
</dbReference>
<comment type="function">
    <text evidence="7">The UvrABC repair system catalyzes the recognition and processing of DNA lesions. UvrC both incises the 5' and 3' sides of the lesion. The N-terminal half is responsible for the 3' incision and the C-terminal half is responsible for the 5' incision.</text>
</comment>
<dbReference type="PANTHER" id="PTHR30562:SF1">
    <property type="entry name" value="UVRABC SYSTEM PROTEIN C"/>
    <property type="match status" value="1"/>
</dbReference>
<dbReference type="Pfam" id="PF14520">
    <property type="entry name" value="HHH_5"/>
    <property type="match status" value="1"/>
</dbReference>
<comment type="caution">
    <text evidence="11">The sequence shown here is derived from an EMBL/GenBank/DDBJ whole genome shotgun (WGS) entry which is preliminary data.</text>
</comment>
<dbReference type="FunFam" id="3.30.420.340:FF:000001">
    <property type="entry name" value="UvrABC system protein C"/>
    <property type="match status" value="1"/>
</dbReference>
<dbReference type="AlphaFoldDB" id="A0A0E2Z2K3"/>
<dbReference type="GO" id="GO:0003677">
    <property type="term" value="F:DNA binding"/>
    <property type="evidence" value="ECO:0007669"/>
    <property type="project" value="UniProtKB-UniRule"/>
</dbReference>
<dbReference type="FunFam" id="3.40.1440.10:FF:000001">
    <property type="entry name" value="UvrABC system protein C"/>
    <property type="match status" value="1"/>
</dbReference>
<dbReference type="InterPro" id="IPR004791">
    <property type="entry name" value="UvrC"/>
</dbReference>
<dbReference type="GO" id="GO:0009381">
    <property type="term" value="F:excinuclease ABC activity"/>
    <property type="evidence" value="ECO:0007669"/>
    <property type="project" value="UniProtKB-UniRule"/>
</dbReference>
<evidence type="ECO:0000256" key="7">
    <source>
        <dbReference type="HAMAP-Rule" id="MF_00203"/>
    </source>
</evidence>
<keyword evidence="4 7" id="KW-0267">Excision nuclease</keyword>
<evidence type="ECO:0000313" key="12">
    <source>
        <dbReference type="Proteomes" id="UP000028839"/>
    </source>
</evidence>
<feature type="domain" description="UVR" evidence="8">
    <location>
        <begin position="202"/>
        <end position="237"/>
    </location>
</feature>
<dbReference type="Pfam" id="PF22920">
    <property type="entry name" value="UvrC_RNaseH"/>
    <property type="match status" value="1"/>
</dbReference>
<dbReference type="SMART" id="SM00278">
    <property type="entry name" value="HhH1"/>
    <property type="match status" value="2"/>
</dbReference>
<keyword evidence="6 7" id="KW-0742">SOS response</keyword>
<dbReference type="InterPro" id="IPR036876">
    <property type="entry name" value="UVR_dom_sf"/>
</dbReference>
<feature type="domain" description="UvrC family homology region profile" evidence="10">
    <location>
        <begin position="252"/>
        <end position="472"/>
    </location>
</feature>
<name>A0A0E2Z2K3_9GAMM</name>
<proteinExistence type="inferred from homology"/>
<feature type="domain" description="GIY-YIG" evidence="9">
    <location>
        <begin position="15"/>
        <end position="93"/>
    </location>
</feature>
<dbReference type="Pfam" id="PF02151">
    <property type="entry name" value="UVR"/>
    <property type="match status" value="1"/>
</dbReference>
<dbReference type="Proteomes" id="UP000028839">
    <property type="component" value="Unassembled WGS sequence"/>
</dbReference>
<dbReference type="SUPFAM" id="SSF46600">
    <property type="entry name" value="C-terminal UvrC-binding domain of UvrB"/>
    <property type="match status" value="1"/>
</dbReference>
<keyword evidence="5 7" id="KW-0234">DNA repair</keyword>
<dbReference type="InterPro" id="IPR001162">
    <property type="entry name" value="UvrC_RNase_H_dom"/>
</dbReference>
<dbReference type="SMART" id="SM00465">
    <property type="entry name" value="GIYc"/>
    <property type="match status" value="1"/>
</dbReference>
<dbReference type="SMR" id="A0A0E2Z2K3"/>
<dbReference type="CDD" id="cd10434">
    <property type="entry name" value="GIY-YIG_UvrC_Cho"/>
    <property type="match status" value="1"/>
</dbReference>
<dbReference type="HAMAP" id="MF_00203">
    <property type="entry name" value="UvrC"/>
    <property type="match status" value="1"/>
</dbReference>
<evidence type="ECO:0000256" key="2">
    <source>
        <dbReference type="ARBA" id="ARBA00022763"/>
    </source>
</evidence>
<dbReference type="Pfam" id="PF01541">
    <property type="entry name" value="GIY-YIG"/>
    <property type="match status" value="1"/>
</dbReference>
<dbReference type="Gene3D" id="3.40.1440.10">
    <property type="entry name" value="GIY-YIG endonuclease"/>
    <property type="match status" value="1"/>
</dbReference>
<dbReference type="HOGENOM" id="CLU_014841_3_0_6"/>
<dbReference type="GO" id="GO:0006289">
    <property type="term" value="P:nucleotide-excision repair"/>
    <property type="evidence" value="ECO:0007669"/>
    <property type="project" value="UniProtKB-UniRule"/>
</dbReference>
<dbReference type="GO" id="GO:0005737">
    <property type="term" value="C:cytoplasm"/>
    <property type="evidence" value="ECO:0007669"/>
    <property type="project" value="UniProtKB-SubCell"/>
</dbReference>
<dbReference type="InterPro" id="IPR035901">
    <property type="entry name" value="GIY-YIG_endonuc_sf"/>
</dbReference>
<dbReference type="SUPFAM" id="SSF82771">
    <property type="entry name" value="GIY-YIG endonuclease"/>
    <property type="match status" value="1"/>
</dbReference>
<dbReference type="GO" id="GO:0009432">
    <property type="term" value="P:SOS response"/>
    <property type="evidence" value="ECO:0007669"/>
    <property type="project" value="UniProtKB-UniRule"/>
</dbReference>
<dbReference type="OrthoDB" id="9804933at2"/>
<comment type="subcellular location">
    <subcellularLocation>
        <location evidence="7">Cytoplasm</location>
    </subcellularLocation>
</comment>
<dbReference type="Gene3D" id="3.30.420.340">
    <property type="entry name" value="UvrC, RNAse H endonuclease domain"/>
    <property type="match status" value="1"/>
</dbReference>
<dbReference type="InterPro" id="IPR010994">
    <property type="entry name" value="RuvA_2-like"/>
</dbReference>
<reference evidence="11 12" key="1">
    <citation type="submission" date="2014-07" db="EMBL/GenBank/DDBJ databases">
        <title>Comparative analysis of Nitrosococcus oceani genome inventories of strains from Pacific and Atlantic gyres.</title>
        <authorList>
            <person name="Lim C.K."/>
            <person name="Wang L."/>
            <person name="Sayavedra-Soto L.A."/>
            <person name="Klotz M.G."/>
        </authorList>
    </citation>
    <scope>NUCLEOTIDE SEQUENCE [LARGE SCALE GENOMIC DNA]</scope>
    <source>
        <strain evidence="11 12">C-27</strain>
    </source>
</reference>
<comment type="subunit">
    <text evidence="7">Interacts with UvrB in an incision complex.</text>
</comment>
<sequence>MANFDIDDFLRNLTPCPGVYRMLDAKGKVLYVGKAKNLKRRIKSYFRNSKLAPKIHVLVKQICDIKITVTHTENEALILESNLIKALQPRYNVLLRDDKSYPYIFLSADDFPRLGFHRGVKQVSGQYFGPYPNIRSVWQTLKLLQRVFPVRQCEDNFYRNRSRPCLQYQIKRCTAPCVGLISKKDYSQDIQHVVMFLKGRDQQVINELVIRMEEASGQLAFEQAAYYRDRIASLRQIQARQYISGEKKDIDVLGVALTEKMACVEVFFIRGGHNLGNKTFLPKLEGNLTPEELLSTFIAQYYLNRETPPILILSHQPKDMGLLTEVLSKQAGRKIALIKPVRGPKVQWIKMALANAKINLNQHLAEKSNITARFKSLQQLLSLANFPQRIECFDVSHIQGTATVASCVVFDREGPRKADYRRFNITGIIPGDDYGALRQALMRRFKKKEGVFPDLLVIDGGKGQINQSLRVLKEIGITEITVLGIAKGPERKAGNETLFLAGYENPVMVTSDSPALHILQHIRDEAHRFAIVSHRKRRAKGGKLSLLEGISGLGPKRRRKLLIQLGGLQEITRAGVEDLAQIEGISLELAQRIYDVFHR</sequence>
<evidence type="ECO:0000313" key="11">
    <source>
        <dbReference type="EMBL" id="KFI19446.1"/>
    </source>
</evidence>
<dbReference type="Gene3D" id="4.10.860.10">
    <property type="entry name" value="UVR domain"/>
    <property type="match status" value="1"/>
</dbReference>